<keyword evidence="2" id="KW-1185">Reference proteome</keyword>
<gene>
    <name evidence="1" type="ORF">BJY24_004907</name>
</gene>
<dbReference type="AlphaFoldDB" id="A0A7W9PH60"/>
<dbReference type="Pfam" id="PF05402">
    <property type="entry name" value="PqqD"/>
    <property type="match status" value="1"/>
</dbReference>
<evidence type="ECO:0008006" key="3">
    <source>
        <dbReference type="Google" id="ProtNLM"/>
    </source>
</evidence>
<comment type="caution">
    <text evidence="1">The sequence shown here is derived from an EMBL/GenBank/DDBJ whole genome shotgun (WGS) entry which is preliminary data.</text>
</comment>
<protein>
    <recommendedName>
        <fullName evidence="3">Coenzyme PQQ synthesis protein D (PqqD)</fullName>
    </recommendedName>
</protein>
<organism evidence="1 2">
    <name type="scientific">Nocardia transvalensis</name>
    <dbReference type="NCBI Taxonomy" id="37333"/>
    <lineage>
        <taxon>Bacteria</taxon>
        <taxon>Bacillati</taxon>
        <taxon>Actinomycetota</taxon>
        <taxon>Actinomycetes</taxon>
        <taxon>Mycobacteriales</taxon>
        <taxon>Nocardiaceae</taxon>
        <taxon>Nocardia</taxon>
    </lineage>
</organism>
<name>A0A7W9PH60_9NOCA</name>
<dbReference type="Gene3D" id="1.10.10.1150">
    <property type="entry name" value="Coenzyme PQQ synthesis protein D (PqqD)"/>
    <property type="match status" value="1"/>
</dbReference>
<proteinExistence type="predicted"/>
<dbReference type="InterPro" id="IPR008792">
    <property type="entry name" value="PQQD"/>
</dbReference>
<dbReference type="RefSeq" id="WP_040748649.1">
    <property type="nucleotide sequence ID" value="NZ_JACHIT010000002.1"/>
</dbReference>
<evidence type="ECO:0000313" key="1">
    <source>
        <dbReference type="EMBL" id="MBB5915995.1"/>
    </source>
</evidence>
<reference evidence="1 2" key="1">
    <citation type="submission" date="2020-08" db="EMBL/GenBank/DDBJ databases">
        <title>Sequencing the genomes of 1000 actinobacteria strains.</title>
        <authorList>
            <person name="Klenk H.-P."/>
        </authorList>
    </citation>
    <scope>NUCLEOTIDE SEQUENCE [LARGE SCALE GENOMIC DNA]</scope>
    <source>
        <strain evidence="1 2">DSM 43582</strain>
    </source>
</reference>
<dbReference type="NCBIfam" id="NF033530">
    <property type="entry name" value="lasso_PqqD_Strm"/>
    <property type="match status" value="1"/>
</dbReference>
<dbReference type="EMBL" id="JACHIT010000002">
    <property type="protein sequence ID" value="MBB5915995.1"/>
    <property type="molecule type" value="Genomic_DNA"/>
</dbReference>
<evidence type="ECO:0000313" key="2">
    <source>
        <dbReference type="Proteomes" id="UP000540412"/>
    </source>
</evidence>
<accession>A0A7W9PH60</accession>
<dbReference type="InterPro" id="IPR041881">
    <property type="entry name" value="PqqD_sf"/>
</dbReference>
<sequence length="85" mass="9234">MNRLREDVSVCATEDGAVLLDERNGRYWQLNTTGAEVLAAFLEGATVDEIAGTLLETRSVSRRRAVADIADLLTRLTAADLVRAS</sequence>
<dbReference type="Proteomes" id="UP000540412">
    <property type="component" value="Unassembled WGS sequence"/>
</dbReference>